<keyword evidence="4" id="KW-1185">Reference proteome</keyword>
<evidence type="ECO:0000256" key="1">
    <source>
        <dbReference type="ARBA" id="ARBA00022598"/>
    </source>
</evidence>
<dbReference type="PATRIC" id="fig|1347342.6.peg.609"/>
<evidence type="ECO:0000259" key="2">
    <source>
        <dbReference type="PROSITE" id="PS51733"/>
    </source>
</evidence>
<dbReference type="AlphaFoldDB" id="T2KHK5"/>
<dbReference type="STRING" id="1347342.BN863_6050"/>
<dbReference type="eggNOG" id="COG0340">
    <property type="taxonomic scope" value="Bacteria"/>
</dbReference>
<dbReference type="Gene3D" id="3.30.930.10">
    <property type="entry name" value="Bira Bifunctional Protein, Domain 2"/>
    <property type="match status" value="1"/>
</dbReference>
<gene>
    <name evidence="3" type="ORF">BN863_6050</name>
</gene>
<proteinExistence type="predicted"/>
<organism evidence="3 4">
    <name type="scientific">Formosa agariphila (strain DSM 15362 / KCTC 12365 / LMG 23005 / KMM 3901 / M-2Alg 35-1)</name>
    <dbReference type="NCBI Taxonomy" id="1347342"/>
    <lineage>
        <taxon>Bacteria</taxon>
        <taxon>Pseudomonadati</taxon>
        <taxon>Bacteroidota</taxon>
        <taxon>Flavobacteriia</taxon>
        <taxon>Flavobacteriales</taxon>
        <taxon>Flavobacteriaceae</taxon>
        <taxon>Formosa</taxon>
    </lineage>
</organism>
<sequence length="243" mass="27738">MRIIKLDAIDSTNTFLKQLSSCELLEDYTVVVAKQQTMGRGQMGTVWESEPAKNLMFSVFKEVAFVPVEMQFYISMATAISIYKAFKKLMLPRVQIKWPNDILSDNKKICGVLIENIVTQHGLRESILGIGVNVNQSDFKGLPKASSIVNKIGRIYNLDEVLHHIMVELKECFGWLERGEYDRLRTEYESALFKKNKPSTFLDAEGCMFGGFILGVTDYGNLKVLLEDEIIKEFDLKEITLLY</sequence>
<dbReference type="PANTHER" id="PTHR12835">
    <property type="entry name" value="BIOTIN PROTEIN LIGASE"/>
    <property type="match status" value="1"/>
</dbReference>
<dbReference type="Pfam" id="PF03099">
    <property type="entry name" value="BPL_LplA_LipB"/>
    <property type="match status" value="1"/>
</dbReference>
<accession>T2KHK5</accession>
<dbReference type="InterPro" id="IPR045864">
    <property type="entry name" value="aa-tRNA-synth_II/BPL/LPL"/>
</dbReference>
<dbReference type="RefSeq" id="WP_038527398.1">
    <property type="nucleotide sequence ID" value="NZ_HG315671.1"/>
</dbReference>
<name>T2KHK5_FORAG</name>
<dbReference type="GO" id="GO:0005737">
    <property type="term" value="C:cytoplasm"/>
    <property type="evidence" value="ECO:0007669"/>
    <property type="project" value="TreeGrafter"/>
</dbReference>
<dbReference type="SUPFAM" id="SSF55681">
    <property type="entry name" value="Class II aaRS and biotin synthetases"/>
    <property type="match status" value="1"/>
</dbReference>
<evidence type="ECO:0000313" key="3">
    <source>
        <dbReference type="EMBL" id="CDF78317.1"/>
    </source>
</evidence>
<dbReference type="InterPro" id="IPR004143">
    <property type="entry name" value="BPL_LPL_catalytic"/>
</dbReference>
<dbReference type="EC" id="6.3.4.15" evidence="3"/>
<dbReference type="NCBIfam" id="TIGR00121">
    <property type="entry name" value="birA_ligase"/>
    <property type="match status" value="1"/>
</dbReference>
<dbReference type="PANTHER" id="PTHR12835:SF5">
    <property type="entry name" value="BIOTIN--PROTEIN LIGASE"/>
    <property type="match status" value="1"/>
</dbReference>
<dbReference type="HOGENOM" id="CLU_051096_3_1_10"/>
<dbReference type="EMBL" id="HG315671">
    <property type="protein sequence ID" value="CDF78317.1"/>
    <property type="molecule type" value="Genomic_DNA"/>
</dbReference>
<keyword evidence="1 3" id="KW-0436">Ligase</keyword>
<feature type="domain" description="BPL/LPL catalytic" evidence="2">
    <location>
        <begin position="1"/>
        <end position="177"/>
    </location>
</feature>
<dbReference type="GO" id="GO:0004077">
    <property type="term" value="F:biotin--[biotin carboxyl-carrier protein] ligase activity"/>
    <property type="evidence" value="ECO:0007669"/>
    <property type="project" value="UniProtKB-EC"/>
</dbReference>
<evidence type="ECO:0000313" key="4">
    <source>
        <dbReference type="Proteomes" id="UP000016160"/>
    </source>
</evidence>
<dbReference type="OrthoDB" id="9807064at2"/>
<dbReference type="Proteomes" id="UP000016160">
    <property type="component" value="Chromosome"/>
</dbReference>
<protein>
    <submittedName>
        <fullName evidence="3">Biotin-protein ligase</fullName>
        <ecNumber evidence="3">6.3.4.15</ecNumber>
    </submittedName>
</protein>
<dbReference type="PROSITE" id="PS51733">
    <property type="entry name" value="BPL_LPL_CATALYTIC"/>
    <property type="match status" value="1"/>
</dbReference>
<reference evidence="3 4" key="1">
    <citation type="journal article" date="2013" name="Appl. Environ. Microbiol.">
        <title>The genome of the alga-associated marine flavobacterium Formosa agariphila KMM 3901T reveals a broad potential for degradation of algal polysaccharides.</title>
        <authorList>
            <person name="Mann A.J."/>
            <person name="Hahnke R.L."/>
            <person name="Huang S."/>
            <person name="Werner J."/>
            <person name="Xing P."/>
            <person name="Barbeyron T."/>
            <person name="Huettel B."/>
            <person name="Stueber K."/>
            <person name="Reinhardt R."/>
            <person name="Harder J."/>
            <person name="Gloeckner F.O."/>
            <person name="Amann R.I."/>
            <person name="Teeling H."/>
        </authorList>
    </citation>
    <scope>NUCLEOTIDE SEQUENCE [LARGE SCALE GENOMIC DNA]</scope>
    <source>
        <strain evidence="4">DSM 15362 / KCTC 12365 / LMG 23005 / KMM 3901</strain>
    </source>
</reference>
<dbReference type="InterPro" id="IPR004408">
    <property type="entry name" value="Biotin_CoA_COase_ligase"/>
</dbReference>
<dbReference type="CDD" id="cd16442">
    <property type="entry name" value="BPL"/>
    <property type="match status" value="1"/>
</dbReference>